<keyword evidence="6 7" id="KW-0472">Membrane</keyword>
<evidence type="ECO:0000256" key="3">
    <source>
        <dbReference type="ARBA" id="ARBA00022737"/>
    </source>
</evidence>
<comment type="subcellular location">
    <subcellularLocation>
        <location evidence="1">Membrane</location>
        <topology evidence="1">Multi-pass membrane protein</topology>
    </subcellularLocation>
</comment>
<feature type="transmembrane region" description="Helical" evidence="7">
    <location>
        <begin position="36"/>
        <end position="57"/>
    </location>
</feature>
<evidence type="ECO:0000256" key="5">
    <source>
        <dbReference type="ARBA" id="ARBA00023043"/>
    </source>
</evidence>
<dbReference type="Proteomes" id="UP001281410">
    <property type="component" value="Unassembled WGS sequence"/>
</dbReference>
<name>A0AAE0DSK2_9ROSI</name>
<keyword evidence="10" id="KW-1185">Reference proteome</keyword>
<keyword evidence="3" id="KW-0677">Repeat</keyword>
<keyword evidence="4 7" id="KW-1133">Transmembrane helix</keyword>
<evidence type="ECO:0000256" key="7">
    <source>
        <dbReference type="SAM" id="Phobius"/>
    </source>
</evidence>
<evidence type="ECO:0000256" key="1">
    <source>
        <dbReference type="ARBA" id="ARBA00004141"/>
    </source>
</evidence>
<feature type="transmembrane region" description="Helical" evidence="7">
    <location>
        <begin position="150"/>
        <end position="170"/>
    </location>
</feature>
<dbReference type="PANTHER" id="PTHR24186">
    <property type="entry name" value="PROTEIN PHOSPHATASE 1 REGULATORY SUBUNIT"/>
    <property type="match status" value="1"/>
</dbReference>
<accession>A0AAE0DSK2</accession>
<reference evidence="9" key="1">
    <citation type="journal article" date="2023" name="Plant J.">
        <title>Genome sequences and population genomics provide insights into the demographic history, inbreeding, and mutation load of two 'living fossil' tree species of Dipteronia.</title>
        <authorList>
            <person name="Feng Y."/>
            <person name="Comes H.P."/>
            <person name="Chen J."/>
            <person name="Zhu S."/>
            <person name="Lu R."/>
            <person name="Zhang X."/>
            <person name="Li P."/>
            <person name="Qiu J."/>
            <person name="Olsen K.M."/>
            <person name="Qiu Y."/>
        </authorList>
    </citation>
    <scope>NUCLEOTIDE SEQUENCE</scope>
    <source>
        <strain evidence="9">NBL</strain>
    </source>
</reference>
<sequence>MMIKTLSIDQKIEITAEPSRGSDGAHDLSWKDKLALLHNAIIVVCSLLATCCFDAIISPPGGVWQTRPSNDVIHAENIKNISALPAFQSFVLDSNTTLKDLLAPNKAMSMALQPKEFVNFLVADATCFMASLLTIYLVTVAVCSKNKGMFPLAIVVMLNIVFLSAVYLYFSIIGLTSNVGFEYKFVTDIKR</sequence>
<dbReference type="PANTHER" id="PTHR24186:SF38">
    <property type="entry name" value="ANKYRIN REPEAT FAMILY PROTEIN"/>
    <property type="match status" value="1"/>
</dbReference>
<feature type="transmembrane region" description="Helical" evidence="7">
    <location>
        <begin position="117"/>
        <end position="138"/>
    </location>
</feature>
<dbReference type="AlphaFoldDB" id="A0AAE0DSK2"/>
<dbReference type="EMBL" id="JANJYJ010000010">
    <property type="protein sequence ID" value="KAK3184636.1"/>
    <property type="molecule type" value="Genomic_DNA"/>
</dbReference>
<gene>
    <name evidence="9" type="ORF">Dsin_031922</name>
</gene>
<dbReference type="InterPro" id="IPR026961">
    <property type="entry name" value="PGG_dom"/>
</dbReference>
<evidence type="ECO:0000256" key="4">
    <source>
        <dbReference type="ARBA" id="ARBA00022989"/>
    </source>
</evidence>
<feature type="domain" description="PGG" evidence="8">
    <location>
        <begin position="36"/>
        <end position="95"/>
    </location>
</feature>
<evidence type="ECO:0000313" key="10">
    <source>
        <dbReference type="Proteomes" id="UP001281410"/>
    </source>
</evidence>
<evidence type="ECO:0000256" key="2">
    <source>
        <dbReference type="ARBA" id="ARBA00022692"/>
    </source>
</evidence>
<evidence type="ECO:0000256" key="6">
    <source>
        <dbReference type="ARBA" id="ARBA00023136"/>
    </source>
</evidence>
<evidence type="ECO:0000259" key="8">
    <source>
        <dbReference type="Pfam" id="PF13962"/>
    </source>
</evidence>
<protein>
    <recommendedName>
        <fullName evidence="8">PGG domain-containing protein</fullName>
    </recommendedName>
</protein>
<dbReference type="Pfam" id="PF13962">
    <property type="entry name" value="PGG"/>
    <property type="match status" value="1"/>
</dbReference>
<comment type="caution">
    <text evidence="9">The sequence shown here is derived from an EMBL/GenBank/DDBJ whole genome shotgun (WGS) entry which is preliminary data.</text>
</comment>
<dbReference type="GO" id="GO:0005886">
    <property type="term" value="C:plasma membrane"/>
    <property type="evidence" value="ECO:0007669"/>
    <property type="project" value="TreeGrafter"/>
</dbReference>
<organism evidence="9 10">
    <name type="scientific">Dipteronia sinensis</name>
    <dbReference type="NCBI Taxonomy" id="43782"/>
    <lineage>
        <taxon>Eukaryota</taxon>
        <taxon>Viridiplantae</taxon>
        <taxon>Streptophyta</taxon>
        <taxon>Embryophyta</taxon>
        <taxon>Tracheophyta</taxon>
        <taxon>Spermatophyta</taxon>
        <taxon>Magnoliopsida</taxon>
        <taxon>eudicotyledons</taxon>
        <taxon>Gunneridae</taxon>
        <taxon>Pentapetalae</taxon>
        <taxon>rosids</taxon>
        <taxon>malvids</taxon>
        <taxon>Sapindales</taxon>
        <taxon>Sapindaceae</taxon>
        <taxon>Hippocastanoideae</taxon>
        <taxon>Acereae</taxon>
        <taxon>Dipteronia</taxon>
    </lineage>
</organism>
<evidence type="ECO:0000313" key="9">
    <source>
        <dbReference type="EMBL" id="KAK3184636.1"/>
    </source>
</evidence>
<keyword evidence="5" id="KW-0040">ANK repeat</keyword>
<keyword evidence="2 7" id="KW-0812">Transmembrane</keyword>
<proteinExistence type="predicted"/>